<accession>A0ABT6P0W8</accession>
<evidence type="ECO:0000313" key="2">
    <source>
        <dbReference type="EMBL" id="MDI1434218.1"/>
    </source>
</evidence>
<evidence type="ECO:0000313" key="3">
    <source>
        <dbReference type="Proteomes" id="UP001160301"/>
    </source>
</evidence>
<evidence type="ECO:0000259" key="1">
    <source>
        <dbReference type="Pfam" id="PF04015"/>
    </source>
</evidence>
<dbReference type="InterPro" id="IPR006311">
    <property type="entry name" value="TAT_signal"/>
</dbReference>
<dbReference type="Proteomes" id="UP001160301">
    <property type="component" value="Unassembled WGS sequence"/>
</dbReference>
<organism evidence="2 3">
    <name type="scientific">Polyangium sorediatum</name>
    <dbReference type="NCBI Taxonomy" id="889274"/>
    <lineage>
        <taxon>Bacteria</taxon>
        <taxon>Pseudomonadati</taxon>
        <taxon>Myxococcota</taxon>
        <taxon>Polyangia</taxon>
        <taxon>Polyangiales</taxon>
        <taxon>Polyangiaceae</taxon>
        <taxon>Polyangium</taxon>
    </lineage>
</organism>
<dbReference type="Pfam" id="PF04015">
    <property type="entry name" value="DUF362"/>
    <property type="match status" value="1"/>
</dbReference>
<name>A0ABT6P0W8_9BACT</name>
<keyword evidence="3" id="KW-1185">Reference proteome</keyword>
<reference evidence="2 3" key="1">
    <citation type="submission" date="2023-04" db="EMBL/GenBank/DDBJ databases">
        <title>The genome sequence of Polyangium sorediatum DSM14670.</title>
        <authorList>
            <person name="Zhang X."/>
        </authorList>
    </citation>
    <scope>NUCLEOTIDE SEQUENCE [LARGE SCALE GENOMIC DNA]</scope>
    <source>
        <strain evidence="2 3">DSM 14670</strain>
    </source>
</reference>
<protein>
    <submittedName>
        <fullName evidence="2">DUF362 domain-containing protein</fullName>
    </submittedName>
</protein>
<feature type="domain" description="DUF362" evidence="1">
    <location>
        <begin position="95"/>
        <end position="289"/>
    </location>
</feature>
<dbReference type="PROSITE" id="PS51318">
    <property type="entry name" value="TAT"/>
    <property type="match status" value="1"/>
</dbReference>
<gene>
    <name evidence="2" type="ORF">QHF89_32270</name>
</gene>
<dbReference type="InterPro" id="IPR007160">
    <property type="entry name" value="DUF362"/>
</dbReference>
<dbReference type="EMBL" id="JARZHI010000039">
    <property type="protein sequence ID" value="MDI1434218.1"/>
    <property type="molecule type" value="Genomic_DNA"/>
</dbReference>
<comment type="caution">
    <text evidence="2">The sequence shown here is derived from an EMBL/GenBank/DDBJ whole genome shotgun (WGS) entry which is preliminary data.</text>
</comment>
<proteinExistence type="predicted"/>
<sequence length="323" mass="35845">MRNISRREMIERLAAVGLVLGGAGALAKMRFDRGSIAEGPSKDRPQTRDYRLKEAPAELPKLVIAKNEAEPEALVRKALTALGGMSRFISRGDIVVVKPNIGWDRTPIHAANTNPRVVAEVVKLAYDAGAKRVVVTDASCNEPNRCFQRSGIWKAAYDVGAEVVLPAAHRFRGMRLKGEVLDEWPVYTPLINADKVINVPIAKHHNLSKYTAAMKNWYGSLGGRRNRLHQNIDVSIADLATFMQPTLTIVDAWRVLVRNGPQGGNIADAKEMRMLLASVDQVAVDAYGCQLIGRTPEEIPYLRMAHERGLGTMHWKDLRWVEV</sequence>
<dbReference type="RefSeq" id="WP_284721193.1">
    <property type="nucleotide sequence ID" value="NZ_JARZHI010000039.1"/>
</dbReference>